<evidence type="ECO:0000313" key="1">
    <source>
        <dbReference type="EMBL" id="PWN50947.1"/>
    </source>
</evidence>
<gene>
    <name evidence="1" type="ORF">IE53DRAFT_73098</name>
</gene>
<proteinExistence type="predicted"/>
<evidence type="ECO:0000313" key="2">
    <source>
        <dbReference type="Proteomes" id="UP000245626"/>
    </source>
</evidence>
<keyword evidence="2" id="KW-1185">Reference proteome</keyword>
<name>A0ACD0NYU3_9BASI</name>
<reference evidence="1 2" key="1">
    <citation type="journal article" date="2018" name="Mol. Biol. Evol.">
        <title>Broad Genomic Sampling Reveals a Smut Pathogenic Ancestry of the Fungal Clade Ustilaginomycotina.</title>
        <authorList>
            <person name="Kijpornyongpan T."/>
            <person name="Mondo S.J."/>
            <person name="Barry K."/>
            <person name="Sandor L."/>
            <person name="Lee J."/>
            <person name="Lipzen A."/>
            <person name="Pangilinan J."/>
            <person name="LaButti K."/>
            <person name="Hainaut M."/>
            <person name="Henrissat B."/>
            <person name="Grigoriev I.V."/>
            <person name="Spatafora J.W."/>
            <person name="Aime M.C."/>
        </authorList>
    </citation>
    <scope>NUCLEOTIDE SEQUENCE [LARGE SCALE GENOMIC DNA]</scope>
    <source>
        <strain evidence="1 2">SA 807</strain>
    </source>
</reference>
<sequence>MSSSPSKPNISRPPLRSKFSECYTSLLSGDHPWLKTDNQVPSFSQDDRSNPRPGFNRSKSSAKSNSAPRARFFADLLCLPVETHLVCQLIASIPPDTLLDDDPSSTGASIRENIGSLWRESVRVWREEDEDEVRRANAIETLVALSYSILIKRFSNYSFDIITIFAGGMDEADEVFTSLVVAIDDTLRGSSKRWPILPSSTTAGFGQDEGQPQNSQPLDTATQHRVLQLALLWLACVSQTSLGAYFLRRDLFNTISTFISSPSTSPFAYEAALFIGLLAMVGQGSSSGMVLGTSTSNPYARRLRDWVDEGCMTKVILSSAAALEQAVARYVEVSDDAPPSVAGAIAGLASLKWMSGLGQIVGFNTLPISGSGVAESPANGPRGAGTISGGDFSHLPPPSAVILLSVFLFSRSNPAFTNLVMRIPAQNDDVETRSDQPSPPGSGLALYVHLLSISSYLSAHASSNYRSRSFSRIALILMLLLLFDPQGARTVISDHKACQEAVTNVRICRQREPPLSLPSRKRIRLITANLDVATMFLRYNLSKRMDVASYMVALRIIQKTIVLCSDEMVRVEYEWDDTWSSIFGLAGFLAIRHAEMRISSDVGELIRALISTLNTALIRSDKYLATTNETHLFIYELVRSSSTLRRLISILAGENVKGAVNGSGGNNNGSVTSTPPLTGVSSPPPTFSNSFGGPAIPTHPKIYSSLPEWKNVEKVIVTVESRIEEWVSAKSSRRNKTPDVGAVMKMIAGLDLENLLIGGDNDGKPSNGVGGNASWMNGGAADHHELDWLDRVQENSLPEFVRYACLDILQILPIY</sequence>
<accession>A0ACD0NYU3</accession>
<dbReference type="Proteomes" id="UP000245626">
    <property type="component" value="Unassembled WGS sequence"/>
</dbReference>
<organism evidence="1 2">
    <name type="scientific">Violaceomyces palustris</name>
    <dbReference type="NCBI Taxonomy" id="1673888"/>
    <lineage>
        <taxon>Eukaryota</taxon>
        <taxon>Fungi</taxon>
        <taxon>Dikarya</taxon>
        <taxon>Basidiomycota</taxon>
        <taxon>Ustilaginomycotina</taxon>
        <taxon>Ustilaginomycetes</taxon>
        <taxon>Violaceomycetales</taxon>
        <taxon>Violaceomycetaceae</taxon>
        <taxon>Violaceomyces</taxon>
    </lineage>
</organism>
<dbReference type="EMBL" id="KZ819884">
    <property type="protein sequence ID" value="PWN50947.1"/>
    <property type="molecule type" value="Genomic_DNA"/>
</dbReference>
<protein>
    <submittedName>
        <fullName evidence="1">Uncharacterized protein</fullName>
    </submittedName>
</protein>